<dbReference type="Gene3D" id="2.40.128.130">
    <property type="entry name" value="Autotransporter beta-domain"/>
    <property type="match status" value="1"/>
</dbReference>
<keyword evidence="3" id="KW-1185">Reference proteome</keyword>
<name>A0A2T3JJI1_9GAMM</name>
<sequence length="414" mass="46045">MRYEILSIVIARTLPIMIVLPFCAISAEDSNGNSSSVKEDVYAVISTLMDVGSDIRGDKFTHQGVGDRSSNINKSKILQQKNLNTADLTERANSVRNSTKNSYPLQNVTPKSTEVTFYQDGLLGTDNSSRLGAYVRFDQEQNTIEQQALAVESNPEREGYSVTLGGDYLLNEKYLFGVALGLPFYDSGLENAESEIDGLVASGYFSYFQDQWYMDFTASYALVDTDIERKISHYSDNVINNSDDADSDIWVFSFGGGYVISQGYWNIALESTIQHTLSDSDRYTERPSRGNSNYLISKVDDVDNLESTMLITGASFSHSFRSSLGIFQPYLRSYVHYDFDSNSEKVISQLKADNSGMILPIIINSDDQLYGRMHLGLSSVFNNGWHGFAEASTLIGLDDLDAYTFTLGIGIPFN</sequence>
<dbReference type="InterPro" id="IPR005546">
    <property type="entry name" value="Autotransporte_beta"/>
</dbReference>
<dbReference type="Pfam" id="PF03797">
    <property type="entry name" value="Autotransporter"/>
    <property type="match status" value="1"/>
</dbReference>
<evidence type="ECO:0000313" key="2">
    <source>
        <dbReference type="EMBL" id="PSU49163.1"/>
    </source>
</evidence>
<dbReference type="Proteomes" id="UP000240987">
    <property type="component" value="Unassembled WGS sequence"/>
</dbReference>
<dbReference type="InterPro" id="IPR036709">
    <property type="entry name" value="Autotransporte_beta_dom_sf"/>
</dbReference>
<comment type="caution">
    <text evidence="2">The sequence shown here is derived from an EMBL/GenBank/DDBJ whole genome shotgun (WGS) entry which is preliminary data.</text>
</comment>
<proteinExistence type="predicted"/>
<accession>A0A2T3JJI1</accession>
<dbReference type="PROSITE" id="PS51208">
    <property type="entry name" value="AUTOTRANSPORTER"/>
    <property type="match status" value="1"/>
</dbReference>
<reference evidence="2 3" key="1">
    <citation type="submission" date="2018-01" db="EMBL/GenBank/DDBJ databases">
        <title>Whole genome sequencing of Histamine producing bacteria.</title>
        <authorList>
            <person name="Butler K."/>
        </authorList>
    </citation>
    <scope>NUCLEOTIDE SEQUENCE [LARGE SCALE GENOMIC DNA]</scope>
    <source>
        <strain evidence="2 3">JCM 12947</strain>
    </source>
</reference>
<dbReference type="AlphaFoldDB" id="A0A2T3JJI1"/>
<gene>
    <name evidence="2" type="ORF">C9J12_09235</name>
</gene>
<dbReference type="SUPFAM" id="SSF103515">
    <property type="entry name" value="Autotransporter"/>
    <property type="match status" value="1"/>
</dbReference>
<evidence type="ECO:0000313" key="3">
    <source>
        <dbReference type="Proteomes" id="UP000240987"/>
    </source>
</evidence>
<dbReference type="RefSeq" id="WP_107242441.1">
    <property type="nucleotide sequence ID" value="NZ_PYMJ01000007.1"/>
</dbReference>
<dbReference type="OrthoDB" id="5809670at2"/>
<feature type="domain" description="Autotransporter" evidence="1">
    <location>
        <begin position="126"/>
        <end position="413"/>
    </location>
</feature>
<organism evidence="2 3">
    <name type="scientific">Photobacterium frigidiphilum</name>
    <dbReference type="NCBI Taxonomy" id="264736"/>
    <lineage>
        <taxon>Bacteria</taxon>
        <taxon>Pseudomonadati</taxon>
        <taxon>Pseudomonadota</taxon>
        <taxon>Gammaproteobacteria</taxon>
        <taxon>Vibrionales</taxon>
        <taxon>Vibrionaceae</taxon>
        <taxon>Photobacterium</taxon>
    </lineage>
</organism>
<dbReference type="EMBL" id="PYMJ01000007">
    <property type="protein sequence ID" value="PSU49163.1"/>
    <property type="molecule type" value="Genomic_DNA"/>
</dbReference>
<evidence type="ECO:0000259" key="1">
    <source>
        <dbReference type="PROSITE" id="PS51208"/>
    </source>
</evidence>
<protein>
    <submittedName>
        <fullName evidence="2">Autotransporter domain-containing protein</fullName>
    </submittedName>
</protein>
<dbReference type="SMART" id="SM00869">
    <property type="entry name" value="Autotransporter"/>
    <property type="match status" value="1"/>
</dbReference>